<feature type="transmembrane region" description="Helical" evidence="2">
    <location>
        <begin position="16"/>
        <end position="36"/>
    </location>
</feature>
<keyword evidence="4" id="KW-1185">Reference proteome</keyword>
<organism evidence="3 4">
    <name type="scientific">Actinomadura craniellae</name>
    <dbReference type="NCBI Taxonomy" id="2231787"/>
    <lineage>
        <taxon>Bacteria</taxon>
        <taxon>Bacillati</taxon>
        <taxon>Actinomycetota</taxon>
        <taxon>Actinomycetes</taxon>
        <taxon>Streptosporangiales</taxon>
        <taxon>Thermomonosporaceae</taxon>
        <taxon>Actinomadura</taxon>
    </lineage>
</organism>
<accession>A0A365H1J4</accession>
<proteinExistence type="predicted"/>
<feature type="transmembrane region" description="Helical" evidence="2">
    <location>
        <begin position="126"/>
        <end position="147"/>
    </location>
</feature>
<feature type="compositionally biased region" description="Pro residues" evidence="1">
    <location>
        <begin position="158"/>
        <end position="171"/>
    </location>
</feature>
<evidence type="ECO:0000313" key="4">
    <source>
        <dbReference type="Proteomes" id="UP000251891"/>
    </source>
</evidence>
<evidence type="ECO:0000313" key="3">
    <source>
        <dbReference type="EMBL" id="RAY12063.1"/>
    </source>
</evidence>
<reference evidence="3 4" key="1">
    <citation type="submission" date="2018-06" db="EMBL/GenBank/DDBJ databases">
        <title>Actinomadura craniellae sp. nov. isolated from marine sponge Craniella sp.</title>
        <authorList>
            <person name="Li L."/>
            <person name="Xu Q.H."/>
            <person name="Lin H.W."/>
            <person name="Lu Y.H."/>
        </authorList>
    </citation>
    <scope>NUCLEOTIDE SEQUENCE [LARGE SCALE GENOMIC DNA]</scope>
    <source>
        <strain evidence="3 4">LHW63021</strain>
    </source>
</reference>
<evidence type="ECO:0000256" key="1">
    <source>
        <dbReference type="SAM" id="MobiDB-lite"/>
    </source>
</evidence>
<comment type="caution">
    <text evidence="3">The sequence shown here is derived from an EMBL/GenBank/DDBJ whole genome shotgun (WGS) entry which is preliminary data.</text>
</comment>
<sequence length="171" mass="17809">MTPVPTAPAPAGRSPLHYAMVAAAGVLLVSGFLPWIRAEVMFRLYSYSRAGVEADGTGQLIPVIALLVIALAIWGLAVSDPRICLYAAAPAGLGPVCCGIFLLRLNGLRDGLSAGSSYGFELSLGYGWWTSLATSLLVVGLGLAGAMTHRSPEQPARPDQPPTEPPRPAQS</sequence>
<keyword evidence="2" id="KW-1133">Transmembrane helix</keyword>
<gene>
    <name evidence="3" type="ORF">DPM19_27360</name>
</gene>
<feature type="transmembrane region" description="Helical" evidence="2">
    <location>
        <begin position="56"/>
        <end position="76"/>
    </location>
</feature>
<dbReference type="AlphaFoldDB" id="A0A365H1J4"/>
<feature type="region of interest" description="Disordered" evidence="1">
    <location>
        <begin position="149"/>
        <end position="171"/>
    </location>
</feature>
<dbReference type="Proteomes" id="UP000251891">
    <property type="component" value="Unassembled WGS sequence"/>
</dbReference>
<protein>
    <submittedName>
        <fullName evidence="3">Uncharacterized protein</fullName>
    </submittedName>
</protein>
<keyword evidence="2" id="KW-0472">Membrane</keyword>
<name>A0A365H1J4_9ACTN</name>
<evidence type="ECO:0000256" key="2">
    <source>
        <dbReference type="SAM" id="Phobius"/>
    </source>
</evidence>
<dbReference type="EMBL" id="QLYX01000015">
    <property type="protein sequence ID" value="RAY12063.1"/>
    <property type="molecule type" value="Genomic_DNA"/>
</dbReference>
<keyword evidence="2" id="KW-0812">Transmembrane</keyword>
<feature type="transmembrane region" description="Helical" evidence="2">
    <location>
        <begin position="83"/>
        <end position="106"/>
    </location>
</feature>